<dbReference type="Ensembl" id="ENSMFAT00000093679.1">
    <property type="protein sequence ID" value="ENSMFAP00000048942.1"/>
    <property type="gene ID" value="ENSMFAG00000065526.1"/>
</dbReference>
<evidence type="ECO:0000313" key="1">
    <source>
        <dbReference type="EMBL" id="BAE01347.1"/>
    </source>
</evidence>
<keyword evidence="1" id="KW-0675">Receptor</keyword>
<reference evidence="2" key="4">
    <citation type="submission" date="2025-05" db="UniProtKB">
        <authorList>
            <consortium name="Ensembl"/>
        </authorList>
    </citation>
    <scope>IDENTIFICATION</scope>
</reference>
<reference evidence="1" key="2">
    <citation type="submission" date="2005-06" db="EMBL/GenBank/DDBJ databases">
        <title>DNA sequences of macaque genes expressed in brain or testis and its evolutionary implications.</title>
        <authorList>
            <consortium name="International consortium for macaque cDNA sequencing and analysis"/>
        </authorList>
    </citation>
    <scope>NUCLEOTIDE SEQUENCE</scope>
</reference>
<name>Q4R6C8_MACFA</name>
<evidence type="ECO:0000313" key="2">
    <source>
        <dbReference type="Ensembl" id="ENSMFAP00000048942.1"/>
    </source>
</evidence>
<reference evidence="2 3" key="3">
    <citation type="submission" date="2013-03" db="EMBL/GenBank/DDBJ databases">
        <authorList>
            <person name="Warren W."/>
            <person name="Wilson R.K."/>
        </authorList>
    </citation>
    <scope>NUCLEOTIDE SEQUENCE</scope>
</reference>
<organism evidence="1">
    <name type="scientific">Macaca fascicularis</name>
    <name type="common">Crab-eating macaque</name>
    <name type="synonym">Cynomolgus monkey</name>
    <dbReference type="NCBI Taxonomy" id="9541"/>
    <lineage>
        <taxon>Eukaryota</taxon>
        <taxon>Metazoa</taxon>
        <taxon>Chordata</taxon>
        <taxon>Craniata</taxon>
        <taxon>Vertebrata</taxon>
        <taxon>Euteleostomi</taxon>
        <taxon>Mammalia</taxon>
        <taxon>Eutheria</taxon>
        <taxon>Euarchontoglires</taxon>
        <taxon>Primates</taxon>
        <taxon>Haplorrhini</taxon>
        <taxon>Catarrhini</taxon>
        <taxon>Cercopithecidae</taxon>
        <taxon>Cercopithecinae</taxon>
        <taxon>Macaca</taxon>
    </lineage>
</organism>
<proteinExistence type="evidence at transcript level"/>
<reference evidence="1" key="1">
    <citation type="journal article" date="2005" name="Mol. Biol. Evol.">
        <title>Substitution rate and structural divergence of 5'UTR evolution: comparative analysis between human and cynomolgus monkey cDNAs.</title>
        <authorList>
            <person name="Osada N."/>
            <person name="Hirata M."/>
            <person name="Tanuma R."/>
            <person name="Kusuda J."/>
            <person name="Hida M."/>
            <person name="Suzuki Y."/>
            <person name="Sugano S."/>
            <person name="Gojobori T."/>
            <person name="Shen C.K."/>
            <person name="Wu C.I."/>
            <person name="Hashimoto K."/>
        </authorList>
    </citation>
    <scope>NUCLEOTIDE SEQUENCE</scope>
</reference>
<evidence type="ECO:0000313" key="3">
    <source>
        <dbReference type="Proteomes" id="UP000233100"/>
    </source>
</evidence>
<dbReference type="EMBL" id="AB169257">
    <property type="protein sequence ID" value="BAE01347.1"/>
    <property type="molecule type" value="mRNA"/>
</dbReference>
<dbReference type="Proteomes" id="UP000233100">
    <property type="component" value="Chromosome 10"/>
</dbReference>
<protein>
    <submittedName>
        <fullName evidence="1">Testis cDNA, clone: QtsA-18290, similar to human interleukin 28 receptor, alpha (interferon, lambdareceptor) (IL28RA), transcript variant 3</fullName>
    </submittedName>
</protein>
<sequence length="71" mass="8085">MKHPFSMSFRKKKLWLLPCSFENCDRAALVLRYLGKPQPLPRDPVKSALDLASAICNLYHLSLPAPANEFQ</sequence>
<keyword evidence="3" id="KW-1185">Reference proteome</keyword>
<dbReference type="AlphaFoldDB" id="Q4R6C8"/>
<accession>Q4R6C8</accession>